<dbReference type="RefSeq" id="WP_040275402.1">
    <property type="nucleotide sequence ID" value="NZ_JAJNCM010000010.1"/>
</dbReference>
<protein>
    <submittedName>
        <fullName evidence="1">Uncharacterized protein</fullName>
    </submittedName>
</protein>
<dbReference type="OrthoDB" id="9968446at2"/>
<dbReference type="Proteomes" id="UP000042997">
    <property type="component" value="Unassembled WGS sequence"/>
</dbReference>
<sequence>MSAVRRIGVWQILDAAQLAQLGPTGRLALTLVVEPPPEGFGPWQQCDYREWKAAKADGLPTTELEQSYDDQFRAVYWVAHRATNRTEGSAS</sequence>
<evidence type="ECO:0000313" key="2">
    <source>
        <dbReference type="Proteomes" id="UP000042997"/>
    </source>
</evidence>
<dbReference type="EMBL" id="CCSD01000109">
    <property type="protein sequence ID" value="CDZ92256.1"/>
    <property type="molecule type" value="Genomic_DNA"/>
</dbReference>
<gene>
    <name evidence="1" type="ORF">RHRU231_930135</name>
</gene>
<name>A0A098BX05_9NOCA</name>
<reference evidence="1 2" key="1">
    <citation type="journal article" date="2014" name="Genome Announc.">
        <title>Draft Genome Sequence of Propane- and Butane-Oxidizing Actinobacterium Rhodococcus ruber IEGM 231.</title>
        <authorList>
            <person name="Ivshina I.B."/>
            <person name="Kuyukina M.S."/>
            <person name="Krivoruchko A.V."/>
            <person name="Barbe V."/>
            <person name="Fischer C."/>
        </authorList>
    </citation>
    <scope>NUCLEOTIDE SEQUENCE [LARGE SCALE GENOMIC DNA]</scope>
</reference>
<accession>A0A098BX05</accession>
<organism evidence="1 2">
    <name type="scientific">Rhodococcus ruber</name>
    <dbReference type="NCBI Taxonomy" id="1830"/>
    <lineage>
        <taxon>Bacteria</taxon>
        <taxon>Bacillati</taxon>
        <taxon>Actinomycetota</taxon>
        <taxon>Actinomycetes</taxon>
        <taxon>Mycobacteriales</taxon>
        <taxon>Nocardiaceae</taxon>
        <taxon>Rhodococcus</taxon>
    </lineage>
</organism>
<evidence type="ECO:0000313" key="1">
    <source>
        <dbReference type="EMBL" id="CDZ92256.1"/>
    </source>
</evidence>
<proteinExistence type="predicted"/>
<dbReference type="AlphaFoldDB" id="A0A098BX05"/>